<evidence type="ECO:0000313" key="1">
    <source>
        <dbReference type="EMBL" id="MEX6690171.1"/>
    </source>
</evidence>
<proteinExistence type="predicted"/>
<gene>
    <name evidence="1" type="ORF">QTN47_21860</name>
</gene>
<dbReference type="Proteomes" id="UP001560573">
    <property type="component" value="Unassembled WGS sequence"/>
</dbReference>
<evidence type="ECO:0000313" key="2">
    <source>
        <dbReference type="Proteomes" id="UP001560573"/>
    </source>
</evidence>
<protein>
    <submittedName>
        <fullName evidence="1">Uncharacterized protein</fullName>
    </submittedName>
</protein>
<dbReference type="RefSeq" id="WP_369331583.1">
    <property type="nucleotide sequence ID" value="NZ_JAULBC010000008.1"/>
</dbReference>
<dbReference type="EMBL" id="JAULBC010000008">
    <property type="protein sequence ID" value="MEX6690171.1"/>
    <property type="molecule type" value="Genomic_DNA"/>
</dbReference>
<keyword evidence="2" id="KW-1185">Reference proteome</keyword>
<name>A0ABV3ZJW9_9BACT</name>
<sequence>MSYKDTLIDKTFPFIDTLLKNYGEFFPIAMAVKNDGTLASVATYDGNEIPLSDDVIKSLKQALTEGYKKGDYVAGAIFYDVRVIEPITNEKKDAVAVLYESANENVAINYFYPYILTKERALSYTEGWNNTLEKEVFVP</sequence>
<comment type="caution">
    <text evidence="1">The sequence shown here is derived from an EMBL/GenBank/DDBJ whole genome shotgun (WGS) entry which is preliminary data.</text>
</comment>
<reference evidence="1 2" key="1">
    <citation type="submission" date="2023-07" db="EMBL/GenBank/DDBJ databases">
        <authorList>
            <person name="Lian W.-H."/>
        </authorList>
    </citation>
    <scope>NUCLEOTIDE SEQUENCE [LARGE SCALE GENOMIC DNA]</scope>
    <source>
        <strain evidence="1 2">SYSU DXS3180</strain>
    </source>
</reference>
<accession>A0ABV3ZJW9</accession>
<organism evidence="1 2">
    <name type="scientific">Danxiaibacter flavus</name>
    <dbReference type="NCBI Taxonomy" id="3049108"/>
    <lineage>
        <taxon>Bacteria</taxon>
        <taxon>Pseudomonadati</taxon>
        <taxon>Bacteroidota</taxon>
        <taxon>Chitinophagia</taxon>
        <taxon>Chitinophagales</taxon>
        <taxon>Chitinophagaceae</taxon>
        <taxon>Danxiaibacter</taxon>
    </lineage>
</organism>